<feature type="region of interest" description="Disordered" evidence="1">
    <location>
        <begin position="289"/>
        <end position="318"/>
    </location>
</feature>
<accession>A0AAE0BA48</accession>
<feature type="region of interest" description="Disordered" evidence="1">
    <location>
        <begin position="161"/>
        <end position="187"/>
    </location>
</feature>
<comment type="caution">
    <text evidence="2">The sequence shown here is derived from an EMBL/GenBank/DDBJ whole genome shotgun (WGS) entry which is preliminary data.</text>
</comment>
<name>A0AAE0BA48_9CHLO</name>
<dbReference type="EMBL" id="LGRX02035933">
    <property type="protein sequence ID" value="KAK3232651.1"/>
    <property type="molecule type" value="Genomic_DNA"/>
</dbReference>
<sequence length="537" mass="60158">MTSTPLVISSLAPFSAAEHQRLLHQEKAIADDLQGSRREPTTTVNLGLSEAESHRLLRLEEVRRHPFSSPTRDVKAEELSPTWFTAEEAFFSMNLAATRVSVLERRNAETRRLQLQRLEEVRRRPLSSPIRDVKSEELPPTCLTGEETHYALSLAATRARVQERRSHDPSWSNTSTSPTPTANVSSALTTTVVAAERSDPRGSVEEERLPTDYRDLKLTAPGDTTVYQLSLEDQRLRLNSWKWRSPPGSTTVEVLLRKLKKAAKSSSPQRMREIADSTRRLHTTRRLTTTPKSWSQRAADLKSLQRQLKPPSRTSPINHSTSRVLLMAWDELSAREQQHAIMMSAQLSNAPISPGASALQRGGTGWKTTGLGRLRARWNAAALKVQTAYRHHRLRKADVPSLSSHPLSEPSALRRADAAARSLFRRQLTVIRRTFGQSPVSEPPAQGAAPVADAVLSMLHGNSESTCSTVSSMEVDYAITLDRELCGRRLPPLIVPETRDGLIKWRFPRFHAANGRWEDQVTDELSYTIVSLIQFEP</sequence>
<evidence type="ECO:0000313" key="2">
    <source>
        <dbReference type="EMBL" id="KAK3232651.1"/>
    </source>
</evidence>
<evidence type="ECO:0000256" key="1">
    <source>
        <dbReference type="SAM" id="MobiDB-lite"/>
    </source>
</evidence>
<organism evidence="2 3">
    <name type="scientific">Cymbomonas tetramitiformis</name>
    <dbReference type="NCBI Taxonomy" id="36881"/>
    <lineage>
        <taxon>Eukaryota</taxon>
        <taxon>Viridiplantae</taxon>
        <taxon>Chlorophyta</taxon>
        <taxon>Pyramimonadophyceae</taxon>
        <taxon>Pyramimonadales</taxon>
        <taxon>Pyramimonadaceae</taxon>
        <taxon>Cymbomonas</taxon>
    </lineage>
</organism>
<keyword evidence="3" id="KW-1185">Reference proteome</keyword>
<feature type="compositionally biased region" description="Low complexity" evidence="1">
    <location>
        <begin position="169"/>
        <end position="187"/>
    </location>
</feature>
<protein>
    <submittedName>
        <fullName evidence="2">Uncharacterized protein</fullName>
    </submittedName>
</protein>
<gene>
    <name evidence="2" type="ORF">CYMTET_57004</name>
</gene>
<dbReference type="AlphaFoldDB" id="A0AAE0BA48"/>
<proteinExistence type="predicted"/>
<evidence type="ECO:0000313" key="3">
    <source>
        <dbReference type="Proteomes" id="UP001190700"/>
    </source>
</evidence>
<dbReference type="Proteomes" id="UP001190700">
    <property type="component" value="Unassembled WGS sequence"/>
</dbReference>
<reference evidence="2 3" key="1">
    <citation type="journal article" date="2015" name="Genome Biol. Evol.">
        <title>Comparative Genomics of a Bacterivorous Green Alga Reveals Evolutionary Causalities and Consequences of Phago-Mixotrophic Mode of Nutrition.</title>
        <authorList>
            <person name="Burns J.A."/>
            <person name="Paasch A."/>
            <person name="Narechania A."/>
            <person name="Kim E."/>
        </authorList>
    </citation>
    <scope>NUCLEOTIDE SEQUENCE [LARGE SCALE GENOMIC DNA]</scope>
    <source>
        <strain evidence="2 3">PLY_AMNH</strain>
    </source>
</reference>